<dbReference type="SUPFAM" id="SSF88648">
    <property type="entry name" value="Group I dsDNA viruses"/>
    <property type="match status" value="1"/>
</dbReference>
<evidence type="ECO:0000256" key="4">
    <source>
        <dbReference type="ARBA" id="ARBA00022804"/>
    </source>
</evidence>
<reference evidence="10" key="1">
    <citation type="submission" date="2016-05" db="EMBL/GenBank/DDBJ databases">
        <title>Multiple papillomaviruses identified in bat stool samples using deep sequencing.</title>
        <authorList>
            <person name="Yinda C.K."/>
            <person name="Rector A."/>
            <person name="Zeller M."/>
            <person name="Conceicao-Neto N."/>
            <person name="Heylen E."/>
            <person name="Maes P."/>
            <person name="Ghogomu S.M."/>
            <person name="Van Ranst M."/>
            <person name="Matthijnssens J."/>
        </authorList>
    </citation>
    <scope>NUCLEOTIDE SEQUENCE [LARGE SCALE GENOMIC DNA]</scope>
    <source>
        <strain evidence="10">EhPV2</strain>
    </source>
</reference>
<evidence type="ECO:0000313" key="11">
    <source>
        <dbReference type="Proteomes" id="UP000202382"/>
    </source>
</evidence>
<comment type="subcellular location">
    <subcellularLocation>
        <location evidence="1 8">Virion</location>
    </subcellularLocation>
</comment>
<evidence type="ECO:0000256" key="8">
    <source>
        <dbReference type="RuleBase" id="RU361248"/>
    </source>
</evidence>
<keyword evidence="8" id="KW-1145">T=7 icosahedral capsid protein</keyword>
<dbReference type="Proteomes" id="UP000202382">
    <property type="component" value="Segment"/>
</dbReference>
<dbReference type="GO" id="GO:0039620">
    <property type="term" value="C:T=7 icosahedral viral capsid"/>
    <property type="evidence" value="ECO:0007669"/>
    <property type="project" value="UniProtKB-KW"/>
</dbReference>
<feature type="compositionally biased region" description="Basic residues" evidence="9">
    <location>
        <begin position="481"/>
        <end position="501"/>
    </location>
</feature>
<gene>
    <name evidence="8" type="primary">L1</name>
</gene>
<keyword evidence="6 8" id="KW-0426">Late protein</keyword>
<evidence type="ECO:0000256" key="5">
    <source>
        <dbReference type="ARBA" id="ARBA00022844"/>
    </source>
</evidence>
<keyword evidence="11" id="KW-1185">Reference proteome</keyword>
<feature type="region of interest" description="Disordered" evidence="9">
    <location>
        <begin position="481"/>
        <end position="519"/>
    </location>
</feature>
<dbReference type="EMBL" id="KX276957">
    <property type="protein sequence ID" value="AQA28220.1"/>
    <property type="molecule type" value="Genomic_DNA"/>
</dbReference>
<evidence type="ECO:0000313" key="10">
    <source>
        <dbReference type="EMBL" id="AQA28220.1"/>
    </source>
</evidence>
<organism evidence="10">
    <name type="scientific">Eidolon helvum papillomavirus 2</name>
    <dbReference type="NCBI Taxonomy" id="1335476"/>
    <lineage>
        <taxon>Viruses</taxon>
        <taxon>Monodnaviria</taxon>
        <taxon>Shotokuvirae</taxon>
        <taxon>Cossaviricota</taxon>
        <taxon>Papovaviricetes</taxon>
        <taxon>Zurhausenvirales</taxon>
        <taxon>Papillomaviridae</taxon>
        <taxon>Firstpapillomavirinae</taxon>
        <taxon>Psipapillomavirus</taxon>
        <taxon>Psipapillomavirus 2</taxon>
    </lineage>
</organism>
<accession>A0A1P8YVU0</accession>
<evidence type="ECO:0000256" key="6">
    <source>
        <dbReference type="ARBA" id="ARBA00022921"/>
    </source>
</evidence>
<keyword evidence="5 8" id="KW-0946">Virion</keyword>
<evidence type="ECO:0000256" key="1">
    <source>
        <dbReference type="ARBA" id="ARBA00004328"/>
    </source>
</evidence>
<evidence type="ECO:0000256" key="2">
    <source>
        <dbReference type="ARBA" id="ARBA00022561"/>
    </source>
</evidence>
<dbReference type="InterPro" id="IPR002210">
    <property type="entry name" value="Capsid_L1_Papillomavir"/>
</dbReference>
<proteinExistence type="inferred from homology"/>
<keyword evidence="3 8" id="KW-0945">Host-virus interaction</keyword>
<keyword evidence="4 8" id="KW-1161">Viral attachment to host cell</keyword>
<dbReference type="Pfam" id="PF00500">
    <property type="entry name" value="Late_protein_L1"/>
    <property type="match status" value="1"/>
</dbReference>
<keyword evidence="7 8" id="KW-1160">Virus entry into host cell</keyword>
<dbReference type="GO" id="GO:0005198">
    <property type="term" value="F:structural molecule activity"/>
    <property type="evidence" value="ECO:0007669"/>
    <property type="project" value="InterPro"/>
</dbReference>
<evidence type="ECO:0000256" key="9">
    <source>
        <dbReference type="SAM" id="MobiDB-lite"/>
    </source>
</evidence>
<dbReference type="GO" id="GO:0046718">
    <property type="term" value="P:symbiont entry into host cell"/>
    <property type="evidence" value="ECO:0007669"/>
    <property type="project" value="UniProtKB-UniRule"/>
</dbReference>
<dbReference type="OrthoDB" id="5037at10239"/>
<evidence type="ECO:0000256" key="3">
    <source>
        <dbReference type="ARBA" id="ARBA00022581"/>
    </source>
</evidence>
<dbReference type="PRINTS" id="PR00865">
    <property type="entry name" value="HPVCAPSIDL1"/>
</dbReference>
<protein>
    <recommendedName>
        <fullName evidence="8">Major capsid protein L1</fullName>
    </recommendedName>
</protein>
<dbReference type="RefSeq" id="YP_009345082.1">
    <property type="nucleotide sequence ID" value="NC_033740.1"/>
</dbReference>
<dbReference type="InterPro" id="IPR011222">
    <property type="entry name" value="dsDNA_vir_gr_I_capsid"/>
</dbReference>
<sequence>MTMWIANPQKIYVPASPVTTIPNSEEYVTRLPYFYHGNSERLLTVGHPFWQTLDADNNVSIPKVSGNQYRVFRLMLPDPNKFALPDPNIYNPEEERLVWALCGVEVGRGGPLGMGVTGSVVMGRNADVENPNQIERLFTGQTSRYNVGIEPKQTQLLIVGCTPPLGTYWDTTLPCVEGNDPVPPKPGDCPALELHSTVIQDGFMADIGFGNLNFPKLQQDKCVVPLDISDSICYYPDYLKMNKDVYGNHSFFTVRKEQLYTRHYFSHTGRPGETPPTNLFVQDKQDTTGDKLPTPVYVGTPAGSMVTTEGQILTRPYWLLNAQGLNNGLCWRNNLFITVVDNTRGLNFVVSVRNNTETNPGQYDPPLYSNYLRHCEEYEIAIIVQLCKVPLSAETLAVINTMDPAILDDWEIGVSPPAASELHDKYRYVHSMATRCPDKDKEQEKKDPYEGLNFWTLDFTERLSSELTQYPLGRRFLSQARRRSIRTQRTRPRPTVAKRKSTSTFITETKSVGSKRKRR</sequence>
<feature type="compositionally biased region" description="Polar residues" evidence="9">
    <location>
        <begin position="502"/>
        <end position="512"/>
    </location>
</feature>
<dbReference type="InterPro" id="IPR036973">
    <property type="entry name" value="Capsid_L1_sf_Papillomavir"/>
</dbReference>
<dbReference type="Gene3D" id="2.60.175.20">
    <property type="entry name" value="Major capsid L1 (late) superfamily, Papillomavirus"/>
    <property type="match status" value="2"/>
</dbReference>
<evidence type="ECO:0000256" key="7">
    <source>
        <dbReference type="ARBA" id="ARBA00023296"/>
    </source>
</evidence>
<name>A0A1P8YVU0_9PAPI</name>
<keyword evidence="2 8" id="KW-0167">Capsid protein</keyword>
<comment type="subunit">
    <text evidence="8">Self-assembles into homopentamers. The capsid has an icosahedral symmetry and consists of 72 capsomers, with each capsomer being a pentamer of L1. Interacts with the minor capsid protein L2; this interaction is necessary for viral genome encapsidation.</text>
</comment>
<dbReference type="KEGG" id="vg:30999648"/>
<comment type="similarity">
    <text evidence="8">Belongs to the papillomaviridae L1 protein family.</text>
</comment>
<dbReference type="GO" id="GO:0019062">
    <property type="term" value="P:virion attachment to host cell"/>
    <property type="evidence" value="ECO:0007669"/>
    <property type="project" value="UniProtKB-UniRule"/>
</dbReference>
<comment type="function">
    <text evidence="8">Forms an icosahedral capsid with a T=7 symmetry and a 50 nm diameter. The capsid is composed of 72 pentamers linked to each other by disulfide bonds and associated with L2 proteins. Binds to heparan sulfate proteoglycans on cell surface of basal layer keratinocytes to provide initial virion attachment. This binding mediates a conformational change in the virus capsid that facilitates efficient infection. The virion enters the host cell via endocytosis. During virus trafficking, L1 protein dissociates from the viral DNA and the genomic DNA is released to the host nucleus. The virion assembly takes place within the cell nucleus. Encapsulates the genomic DNA together with protein L2.</text>
</comment>